<dbReference type="AlphaFoldDB" id="A0A2J6Q788"/>
<reference evidence="4 5" key="1">
    <citation type="submission" date="2016-05" db="EMBL/GenBank/DDBJ databases">
        <title>A degradative enzymes factory behind the ericoid mycorrhizal symbiosis.</title>
        <authorList>
            <consortium name="DOE Joint Genome Institute"/>
            <person name="Martino E."/>
            <person name="Morin E."/>
            <person name="Grelet G."/>
            <person name="Kuo A."/>
            <person name="Kohler A."/>
            <person name="Daghino S."/>
            <person name="Barry K."/>
            <person name="Choi C."/>
            <person name="Cichocki N."/>
            <person name="Clum A."/>
            <person name="Copeland A."/>
            <person name="Hainaut M."/>
            <person name="Haridas S."/>
            <person name="Labutti K."/>
            <person name="Lindquist E."/>
            <person name="Lipzen A."/>
            <person name="Khouja H.-R."/>
            <person name="Murat C."/>
            <person name="Ohm R."/>
            <person name="Olson A."/>
            <person name="Spatafora J."/>
            <person name="Veneault-Fourrey C."/>
            <person name="Henrissat B."/>
            <person name="Grigoriev I."/>
            <person name="Martin F."/>
            <person name="Perotto S."/>
        </authorList>
    </citation>
    <scope>NUCLEOTIDE SEQUENCE [LARGE SCALE GENOMIC DNA]</scope>
    <source>
        <strain evidence="4 5">UAMH 7357</strain>
    </source>
</reference>
<dbReference type="InterPro" id="IPR050266">
    <property type="entry name" value="AB_hydrolase_sf"/>
</dbReference>
<dbReference type="GO" id="GO:0016020">
    <property type="term" value="C:membrane"/>
    <property type="evidence" value="ECO:0007669"/>
    <property type="project" value="TreeGrafter"/>
</dbReference>
<proteinExistence type="predicted"/>
<dbReference type="SUPFAM" id="SSF53474">
    <property type="entry name" value="alpha/beta-Hydrolases"/>
    <property type="match status" value="1"/>
</dbReference>
<dbReference type="OrthoDB" id="428974at2759"/>
<dbReference type="SUPFAM" id="SSF52799">
    <property type="entry name" value="(Phosphotyrosine protein) phosphatases II"/>
    <property type="match status" value="1"/>
</dbReference>
<keyword evidence="2" id="KW-0732">Signal</keyword>
<dbReference type="EMBL" id="KZ613479">
    <property type="protein sequence ID" value="PMD22111.1"/>
    <property type="molecule type" value="Genomic_DNA"/>
</dbReference>
<organism evidence="4 5">
    <name type="scientific">Hyaloscypha hepaticicola</name>
    <dbReference type="NCBI Taxonomy" id="2082293"/>
    <lineage>
        <taxon>Eukaryota</taxon>
        <taxon>Fungi</taxon>
        <taxon>Dikarya</taxon>
        <taxon>Ascomycota</taxon>
        <taxon>Pezizomycotina</taxon>
        <taxon>Leotiomycetes</taxon>
        <taxon>Helotiales</taxon>
        <taxon>Hyaloscyphaceae</taxon>
        <taxon>Hyaloscypha</taxon>
    </lineage>
</organism>
<dbReference type="GO" id="GO:0047372">
    <property type="term" value="F:monoacylglycerol lipase activity"/>
    <property type="evidence" value="ECO:0007669"/>
    <property type="project" value="TreeGrafter"/>
</dbReference>
<dbReference type="InterPro" id="IPR000073">
    <property type="entry name" value="AB_hydrolase_1"/>
</dbReference>
<sequence>MANVLPLSCLILLCLAAGNLSLSDRRISVPTSRISMQLQALISGQQRLIPQMSWEVVGVAVTLCSIVPGFWWLRRRSSTSAEAVGTADAETTDPGLLKKHSELKSFKTTRFTYSNIRIFHRRHPQAEKLPSPPLPLLVFIHGLGGSAAQFSSLLTSLVNLSSCLAIDLPGCGRSAYEITSWDAYTTDALVELLEVIISEYREKESGQNVVLLGHSMGASLAARLATRNPSYANALSEHVVGLVAICPMAEPPSEEKVSTFRKLLWVPNSVFDLWRQWDRWGGTESKSVRRFVGEDASQECKKMQYRFNMQSRTAVWRRMAAGTLPTFENGVPRGGLPGKDVWAGLEVPVFLVGGEMDNITKPAELAKIAEFLGKSHPEQIEVDKDSQPINGSAAPVQATSTNGEPPPRQIESIQKEDFIETDPETSDAHEDPSTPNEELSVIPPQPVKPKKILKRIVLPAPATHALLYQPTEVRVLAGMISDFLSSQISGRLGLGWQLQFLAQNSKWDVKNLAKWQKVAPVSDLIAGTFRAMKTLREVDDTHCPEVFVKNWGSIIKDVIDISHDSPVYDSRGLEKGGIHYHKFPSISKIPPTAQEVEGFIALADRLREEQKERAVVEAWGDHCIGVHCHYDAIDEFAKQRPQGIKHAHFIDGIFVRYCKGLKRAPTM</sequence>
<keyword evidence="5" id="KW-1185">Reference proteome</keyword>
<dbReference type="STRING" id="1745343.A0A2J6Q788"/>
<feature type="domain" description="AB hydrolase-1" evidence="3">
    <location>
        <begin position="137"/>
        <end position="364"/>
    </location>
</feature>
<dbReference type="Proteomes" id="UP000235672">
    <property type="component" value="Unassembled WGS sequence"/>
</dbReference>
<name>A0A2J6Q788_9HELO</name>
<protein>
    <submittedName>
        <fullName evidence="4">Alpha/beta-hydrolase</fullName>
    </submittedName>
</protein>
<evidence type="ECO:0000259" key="3">
    <source>
        <dbReference type="Pfam" id="PF12697"/>
    </source>
</evidence>
<dbReference type="PANTHER" id="PTHR43798">
    <property type="entry name" value="MONOACYLGLYCEROL LIPASE"/>
    <property type="match status" value="1"/>
</dbReference>
<dbReference type="InterPro" id="IPR029058">
    <property type="entry name" value="AB_hydrolase_fold"/>
</dbReference>
<evidence type="ECO:0000256" key="1">
    <source>
        <dbReference type="SAM" id="MobiDB-lite"/>
    </source>
</evidence>
<dbReference type="InterPro" id="IPR029021">
    <property type="entry name" value="Prot-tyrosine_phosphatase-like"/>
</dbReference>
<dbReference type="FunFam" id="3.40.50.1820:FF:000273">
    <property type="entry name" value="Dual specificity phosphatase catalytic domain protein"/>
    <property type="match status" value="1"/>
</dbReference>
<feature type="region of interest" description="Disordered" evidence="1">
    <location>
        <begin position="381"/>
        <end position="444"/>
    </location>
</feature>
<keyword evidence="4" id="KW-0378">Hydrolase</keyword>
<dbReference type="PANTHER" id="PTHR43798:SF5">
    <property type="entry name" value="MONOACYLGLYCEROL LIPASE ABHD6"/>
    <property type="match status" value="1"/>
</dbReference>
<dbReference type="Gene3D" id="3.90.190.10">
    <property type="entry name" value="Protein tyrosine phosphatase superfamily"/>
    <property type="match status" value="1"/>
</dbReference>
<feature type="signal peptide" evidence="2">
    <location>
        <begin position="1"/>
        <end position="21"/>
    </location>
</feature>
<dbReference type="GO" id="GO:0046464">
    <property type="term" value="P:acylglycerol catabolic process"/>
    <property type="evidence" value="ECO:0007669"/>
    <property type="project" value="TreeGrafter"/>
</dbReference>
<evidence type="ECO:0000313" key="5">
    <source>
        <dbReference type="Proteomes" id="UP000235672"/>
    </source>
</evidence>
<gene>
    <name evidence="4" type="ORF">NA56DRAFT_658565</name>
</gene>
<evidence type="ECO:0000313" key="4">
    <source>
        <dbReference type="EMBL" id="PMD22111.1"/>
    </source>
</evidence>
<dbReference type="Pfam" id="PF12697">
    <property type="entry name" value="Abhydrolase_6"/>
    <property type="match status" value="1"/>
</dbReference>
<dbReference type="Gene3D" id="3.40.50.1820">
    <property type="entry name" value="alpha/beta hydrolase"/>
    <property type="match status" value="1"/>
</dbReference>
<feature type="chain" id="PRO_5014342249" evidence="2">
    <location>
        <begin position="22"/>
        <end position="667"/>
    </location>
</feature>
<accession>A0A2J6Q788</accession>
<evidence type="ECO:0000256" key="2">
    <source>
        <dbReference type="SAM" id="SignalP"/>
    </source>
</evidence>